<gene>
    <name evidence="1" type="ORF">OVA965_LOCUS28715</name>
    <name evidence="2" type="ORF">TMI583_LOCUS29472</name>
</gene>
<name>A0A8S2EUJ5_9BILA</name>
<dbReference type="AlphaFoldDB" id="A0A8S2EUJ5"/>
<protein>
    <submittedName>
        <fullName evidence="1">Uncharacterized protein</fullName>
    </submittedName>
</protein>
<evidence type="ECO:0000313" key="1">
    <source>
        <dbReference type="EMBL" id="CAF1304945.1"/>
    </source>
</evidence>
<reference evidence="1" key="1">
    <citation type="submission" date="2021-02" db="EMBL/GenBank/DDBJ databases">
        <authorList>
            <person name="Nowell W R."/>
        </authorList>
    </citation>
    <scope>NUCLEOTIDE SEQUENCE</scope>
</reference>
<dbReference type="Proteomes" id="UP000677228">
    <property type="component" value="Unassembled WGS sequence"/>
</dbReference>
<feature type="non-terminal residue" evidence="1">
    <location>
        <position position="1"/>
    </location>
</feature>
<proteinExistence type="predicted"/>
<evidence type="ECO:0000313" key="2">
    <source>
        <dbReference type="EMBL" id="CAF4111895.1"/>
    </source>
</evidence>
<accession>A0A8S2EUJ5</accession>
<dbReference type="EMBL" id="CAJOBA010041326">
    <property type="protein sequence ID" value="CAF4111895.1"/>
    <property type="molecule type" value="Genomic_DNA"/>
</dbReference>
<dbReference type="Proteomes" id="UP000682733">
    <property type="component" value="Unassembled WGS sequence"/>
</dbReference>
<comment type="caution">
    <text evidence="1">The sequence shown here is derived from an EMBL/GenBank/DDBJ whole genome shotgun (WGS) entry which is preliminary data.</text>
</comment>
<dbReference type="EMBL" id="CAJNOK010019746">
    <property type="protein sequence ID" value="CAF1304945.1"/>
    <property type="molecule type" value="Genomic_DNA"/>
</dbReference>
<sequence length="269" mass="31033">MVIMAKRSNLSRRQLEILSEASLYEAEPAIVSVITQTKKPSLCVPNTVTKQKSSKKDNVMEYRPLTLNQHNIGRRMILPVFLPSPNRPEHDLLLCNVPMKLLNIEQRQHRQSAVLINSSNLSLWEWIEQNKINSPMVNRYQSLYVELSQRWHMEIPIIHHNLTRMMKCANENGFQLTDDDLSIALEFYLQMDVDTFNLKTCSFRSVQSTNALQRSAVQFIPNQTHRFVNGYEAILNNRVTCTTSNIIYALTCPCGDFDYVAHTNLSFAD</sequence>
<organism evidence="1 3">
    <name type="scientific">Didymodactylos carnosus</name>
    <dbReference type="NCBI Taxonomy" id="1234261"/>
    <lineage>
        <taxon>Eukaryota</taxon>
        <taxon>Metazoa</taxon>
        <taxon>Spiralia</taxon>
        <taxon>Gnathifera</taxon>
        <taxon>Rotifera</taxon>
        <taxon>Eurotatoria</taxon>
        <taxon>Bdelloidea</taxon>
        <taxon>Philodinida</taxon>
        <taxon>Philodinidae</taxon>
        <taxon>Didymodactylos</taxon>
    </lineage>
</organism>
<evidence type="ECO:0000313" key="3">
    <source>
        <dbReference type="Proteomes" id="UP000677228"/>
    </source>
</evidence>